<dbReference type="SUPFAM" id="SSF81324">
    <property type="entry name" value="Voltage-gated potassium channels"/>
    <property type="match status" value="1"/>
</dbReference>
<protein>
    <submittedName>
        <fullName evidence="3">Potassium channel family protein</fullName>
    </submittedName>
</protein>
<keyword evidence="1" id="KW-0472">Membrane</keyword>
<evidence type="ECO:0000256" key="1">
    <source>
        <dbReference type="SAM" id="Phobius"/>
    </source>
</evidence>
<keyword evidence="3" id="KW-0406">Ion transport</keyword>
<dbReference type="Gene3D" id="1.10.287.70">
    <property type="match status" value="1"/>
</dbReference>
<feature type="transmembrane region" description="Helical" evidence="1">
    <location>
        <begin position="51"/>
        <end position="76"/>
    </location>
</feature>
<dbReference type="Proteomes" id="UP001320876">
    <property type="component" value="Unassembled WGS sequence"/>
</dbReference>
<keyword evidence="1" id="KW-1133">Transmembrane helix</keyword>
<dbReference type="GO" id="GO:0034220">
    <property type="term" value="P:monoatomic ion transmembrane transport"/>
    <property type="evidence" value="ECO:0007669"/>
    <property type="project" value="UniProtKB-KW"/>
</dbReference>
<proteinExistence type="predicted"/>
<feature type="transmembrane region" description="Helical" evidence="1">
    <location>
        <begin position="6"/>
        <end position="28"/>
    </location>
</feature>
<keyword evidence="3" id="KW-0813">Transport</keyword>
<evidence type="ECO:0000259" key="2">
    <source>
        <dbReference type="Pfam" id="PF07885"/>
    </source>
</evidence>
<keyword evidence="4" id="KW-1185">Reference proteome</keyword>
<dbReference type="EMBL" id="JAPDDT010000002">
    <property type="protein sequence ID" value="MCW1922196.1"/>
    <property type="molecule type" value="Genomic_DNA"/>
</dbReference>
<accession>A0ABT3GF08</accession>
<reference evidence="3 4" key="1">
    <citation type="submission" date="2022-10" db="EMBL/GenBank/DDBJ databases">
        <title>Luteolibacter arcticus strain CCTCC AB 2014275, whole genome shotgun sequencing project.</title>
        <authorList>
            <person name="Zhao G."/>
            <person name="Shen L."/>
        </authorList>
    </citation>
    <scope>NUCLEOTIDE SEQUENCE [LARGE SCALE GENOMIC DNA]</scope>
    <source>
        <strain evidence="3 4">CCTCC AB 2014275</strain>
    </source>
</reference>
<dbReference type="RefSeq" id="WP_264486306.1">
    <property type="nucleotide sequence ID" value="NZ_JAPDDT010000002.1"/>
</dbReference>
<feature type="transmembrane region" description="Helical" evidence="1">
    <location>
        <begin position="112"/>
        <end position="133"/>
    </location>
</feature>
<evidence type="ECO:0000313" key="3">
    <source>
        <dbReference type="EMBL" id="MCW1922196.1"/>
    </source>
</evidence>
<keyword evidence="1" id="KW-0812">Transmembrane</keyword>
<dbReference type="InterPro" id="IPR013099">
    <property type="entry name" value="K_chnl_dom"/>
</dbReference>
<name>A0ABT3GF08_9BACT</name>
<gene>
    <name evidence="3" type="ORF">OKA05_06505</name>
</gene>
<feature type="domain" description="Potassium channel" evidence="2">
    <location>
        <begin position="66"/>
        <end position="134"/>
    </location>
</feature>
<organism evidence="3 4">
    <name type="scientific">Luteolibacter arcticus</name>
    <dbReference type="NCBI Taxonomy" id="1581411"/>
    <lineage>
        <taxon>Bacteria</taxon>
        <taxon>Pseudomonadati</taxon>
        <taxon>Verrucomicrobiota</taxon>
        <taxon>Verrucomicrobiia</taxon>
        <taxon>Verrucomicrobiales</taxon>
        <taxon>Verrucomicrobiaceae</taxon>
        <taxon>Luteolibacter</taxon>
    </lineage>
</organism>
<comment type="caution">
    <text evidence="3">The sequence shown here is derived from an EMBL/GenBank/DDBJ whole genome shotgun (WGS) entry which is preliminary data.</text>
</comment>
<keyword evidence="3" id="KW-0407">Ion channel</keyword>
<dbReference type="Pfam" id="PF07885">
    <property type="entry name" value="Ion_trans_2"/>
    <property type="match status" value="1"/>
</dbReference>
<sequence length="148" mass="16499">MTLVNMLVGLPMMMLCLVIQTASAFWSVRHFVRRTDRLGDRGGFLASTRPLLSALIFMMLGNFAQILLWGVLFVMLKEFTNYHTAVYHSAVNFASLGYGDIVMSEKWKMLGALEAVVGVLMLGMTSAALMAILSQLIKVQRRVLGHEE</sequence>
<evidence type="ECO:0000313" key="4">
    <source>
        <dbReference type="Proteomes" id="UP001320876"/>
    </source>
</evidence>